<feature type="coiled-coil region" evidence="1">
    <location>
        <begin position="5"/>
        <end position="116"/>
    </location>
</feature>
<reference evidence="2" key="1">
    <citation type="journal article" date="2022" name="Int. J. Mol. Sci.">
        <title>Draft Genome of Tanacetum Coccineum: Genomic Comparison of Closely Related Tanacetum-Family Plants.</title>
        <authorList>
            <person name="Yamashiro T."/>
            <person name="Shiraishi A."/>
            <person name="Nakayama K."/>
            <person name="Satake H."/>
        </authorList>
    </citation>
    <scope>NUCLEOTIDE SEQUENCE</scope>
</reference>
<keyword evidence="3" id="KW-1185">Reference proteome</keyword>
<accession>A0ABQ5CVG9</accession>
<reference evidence="2" key="2">
    <citation type="submission" date="2022-01" db="EMBL/GenBank/DDBJ databases">
        <authorList>
            <person name="Yamashiro T."/>
            <person name="Shiraishi A."/>
            <person name="Satake H."/>
            <person name="Nakayama K."/>
        </authorList>
    </citation>
    <scope>NUCLEOTIDE SEQUENCE</scope>
</reference>
<protein>
    <submittedName>
        <fullName evidence="2">Uncharacterized protein</fullName>
    </submittedName>
</protein>
<keyword evidence="1" id="KW-0175">Coiled coil</keyword>
<dbReference type="Gene3D" id="1.10.287.1490">
    <property type="match status" value="1"/>
</dbReference>
<name>A0ABQ5CVG9_9ASTR</name>
<organism evidence="2 3">
    <name type="scientific">Tanacetum coccineum</name>
    <dbReference type="NCBI Taxonomy" id="301880"/>
    <lineage>
        <taxon>Eukaryota</taxon>
        <taxon>Viridiplantae</taxon>
        <taxon>Streptophyta</taxon>
        <taxon>Embryophyta</taxon>
        <taxon>Tracheophyta</taxon>
        <taxon>Spermatophyta</taxon>
        <taxon>Magnoliopsida</taxon>
        <taxon>eudicotyledons</taxon>
        <taxon>Gunneridae</taxon>
        <taxon>Pentapetalae</taxon>
        <taxon>asterids</taxon>
        <taxon>campanulids</taxon>
        <taxon>Asterales</taxon>
        <taxon>Asteraceae</taxon>
        <taxon>Asteroideae</taxon>
        <taxon>Anthemideae</taxon>
        <taxon>Anthemidinae</taxon>
        <taxon>Tanacetum</taxon>
    </lineage>
</organism>
<proteinExistence type="predicted"/>
<dbReference type="EMBL" id="BQNB010014581">
    <property type="protein sequence ID" value="GJT29923.1"/>
    <property type="molecule type" value="Genomic_DNA"/>
</dbReference>
<dbReference type="Proteomes" id="UP001151760">
    <property type="component" value="Unassembled WGS sequence"/>
</dbReference>
<evidence type="ECO:0000256" key="1">
    <source>
        <dbReference type="SAM" id="Coils"/>
    </source>
</evidence>
<sequence length="180" mass="20322">MVSSRAHLQEKLDQKKGDVRLLRSEVASVDNKLEKLQRDYDALGQENRELCSQRDAASEEVKKLESQLTDAKAAFVGLTEELTWTDVKLLEQALTMRDLQNELALERSKSQSLVRRLSSSEEFHVALARVESLGINYGVERGLRMGHTDAEFEMVIHKVSNFQVGAKADFDKALVNFPTT</sequence>
<comment type="caution">
    <text evidence="2">The sequence shown here is derived from an EMBL/GenBank/DDBJ whole genome shotgun (WGS) entry which is preliminary data.</text>
</comment>
<evidence type="ECO:0000313" key="2">
    <source>
        <dbReference type="EMBL" id="GJT29923.1"/>
    </source>
</evidence>
<gene>
    <name evidence="2" type="ORF">Tco_0910198</name>
</gene>
<evidence type="ECO:0000313" key="3">
    <source>
        <dbReference type="Proteomes" id="UP001151760"/>
    </source>
</evidence>